<name>A0A2D3TCT5_9ENTR</name>
<reference evidence="2" key="1">
    <citation type="submission" date="2016-10" db="EMBL/GenBank/DDBJ databases">
        <authorList>
            <person name="Chevignon G."/>
        </authorList>
    </citation>
    <scope>NUCLEOTIDE SEQUENCE [LARGE SCALE GENOMIC DNA]</scope>
    <source>
        <strain evidence="2">ZA17</strain>
    </source>
</reference>
<evidence type="ECO:0000313" key="1">
    <source>
        <dbReference type="EMBL" id="ATW33612.1"/>
    </source>
</evidence>
<accession>A0A2D3TCT5</accession>
<dbReference type="AlphaFoldDB" id="A0A2D3TCT5"/>
<reference evidence="2" key="2">
    <citation type="submission" date="2017-11" db="EMBL/GenBank/DDBJ databases">
        <title>PacBio sequencing of new strain of the secondary endosymbiont Candidatus Hamiltonella defensa.</title>
        <authorList>
            <person name="Strand M.R."/>
            <person name="Oliver K."/>
        </authorList>
    </citation>
    <scope>NUCLEOTIDE SEQUENCE [LARGE SCALE GENOMIC DNA]</scope>
    <source>
        <strain evidence="2">ZA17</strain>
    </source>
</reference>
<evidence type="ECO:0008006" key="3">
    <source>
        <dbReference type="Google" id="ProtNLM"/>
    </source>
</evidence>
<gene>
    <name evidence="1" type="ORF">BJP43_04200</name>
</gene>
<sequence>MLNGVHILIFKNIPYYLTGLTIFFLLFKSGLCLASSPKLEIGILFSLPHNVQEESQKLSGEVTRRLIAHFPENPPKNIPHISLFQLKIEESRLPELIENLGVFLKKNPFLPTLTMRSSLTDTQENIFWTVERIDDETNLNDFHKSIVEIAAAYRSSELMEQVRMLRNLSLDQREKVKNYGIFWGLPGNLNPHITLFYDSGVDRKDQNKTFISIKDLIGEIAVTPGIVFKAQSLAIAKLGRSGNVEKILHKFE</sequence>
<protein>
    <recommendedName>
        <fullName evidence="3">DUF1868 domain-containing protein</fullName>
    </recommendedName>
</protein>
<dbReference type="EMBL" id="CP017613">
    <property type="protein sequence ID" value="ATW33612.1"/>
    <property type="molecule type" value="Genomic_DNA"/>
</dbReference>
<evidence type="ECO:0000313" key="2">
    <source>
        <dbReference type="Proteomes" id="UP000229055"/>
    </source>
</evidence>
<dbReference type="InterPro" id="IPR009097">
    <property type="entry name" value="Cyclic_Pdiesterase"/>
</dbReference>
<dbReference type="SUPFAM" id="SSF55144">
    <property type="entry name" value="LigT-like"/>
    <property type="match status" value="1"/>
</dbReference>
<organism evidence="1 2">
    <name type="scientific">Candidatus Williamhamiltonella defendens</name>
    <dbReference type="NCBI Taxonomy" id="138072"/>
    <lineage>
        <taxon>Bacteria</taxon>
        <taxon>Pseudomonadati</taxon>
        <taxon>Pseudomonadota</taxon>
        <taxon>Gammaproteobacteria</taxon>
        <taxon>Enterobacterales</taxon>
        <taxon>Enterobacteriaceae</taxon>
        <taxon>aphid secondary symbionts</taxon>
        <taxon>Candidatus Williamhamiltonella</taxon>
    </lineage>
</organism>
<dbReference type="Proteomes" id="UP000229055">
    <property type="component" value="Chromosome"/>
</dbReference>
<proteinExistence type="predicted"/>